<proteinExistence type="predicted"/>
<dbReference type="SUPFAM" id="SSF57850">
    <property type="entry name" value="RING/U-box"/>
    <property type="match status" value="1"/>
</dbReference>
<evidence type="ECO:0000256" key="1">
    <source>
        <dbReference type="SAM" id="Phobius"/>
    </source>
</evidence>
<feature type="domain" description="RING-type" evidence="2">
    <location>
        <begin position="16"/>
        <end position="64"/>
    </location>
</feature>
<dbReference type="PROSITE" id="PS50089">
    <property type="entry name" value="ZF_RING_2"/>
    <property type="match status" value="1"/>
</dbReference>
<sequence>MYYSLFDPYNDNDDSCLICWDSDTMVVNFHSIYNKCRMCSCNGYFHVSCIETWVHKNKTCPICRTRFYQDDVICSSNNTVYRYSILTSILSQFHYKNDLVKSKHRFLISKVMFVINMFLFTFLILHCIKVIHKISY</sequence>
<dbReference type="Gene3D" id="3.30.40.10">
    <property type="entry name" value="Zinc/RING finger domain, C3HC4 (zinc finger)"/>
    <property type="match status" value="1"/>
</dbReference>
<keyword evidence="1" id="KW-0812">Transmembrane</keyword>
<reference evidence="3" key="1">
    <citation type="journal article" date="2020" name="Nature">
        <title>Giant virus diversity and host interactions through global metagenomics.</title>
        <authorList>
            <person name="Schulz F."/>
            <person name="Roux S."/>
            <person name="Paez-Espino D."/>
            <person name="Jungbluth S."/>
            <person name="Walsh D.A."/>
            <person name="Denef V.J."/>
            <person name="McMahon K.D."/>
            <person name="Konstantinidis K.T."/>
            <person name="Eloe-Fadrosh E.A."/>
            <person name="Kyrpides N.C."/>
            <person name="Woyke T."/>
        </authorList>
    </citation>
    <scope>NUCLEOTIDE SEQUENCE</scope>
    <source>
        <strain evidence="3">GVMAG-M-3300023179-114</strain>
    </source>
</reference>
<evidence type="ECO:0000313" key="3">
    <source>
        <dbReference type="EMBL" id="QHT22854.1"/>
    </source>
</evidence>
<accession>A0A6C0E1G4</accession>
<feature type="transmembrane region" description="Helical" evidence="1">
    <location>
        <begin position="111"/>
        <end position="131"/>
    </location>
</feature>
<dbReference type="InterPro" id="IPR013083">
    <property type="entry name" value="Znf_RING/FYVE/PHD"/>
</dbReference>
<dbReference type="EMBL" id="MN739721">
    <property type="protein sequence ID" value="QHT22854.1"/>
    <property type="molecule type" value="Genomic_DNA"/>
</dbReference>
<dbReference type="AlphaFoldDB" id="A0A6C0E1G4"/>
<dbReference type="InterPro" id="IPR001841">
    <property type="entry name" value="Znf_RING"/>
</dbReference>
<evidence type="ECO:0000259" key="2">
    <source>
        <dbReference type="PROSITE" id="PS50089"/>
    </source>
</evidence>
<organism evidence="3">
    <name type="scientific">viral metagenome</name>
    <dbReference type="NCBI Taxonomy" id="1070528"/>
    <lineage>
        <taxon>unclassified sequences</taxon>
        <taxon>metagenomes</taxon>
        <taxon>organismal metagenomes</taxon>
    </lineage>
</organism>
<keyword evidence="1" id="KW-0472">Membrane</keyword>
<protein>
    <recommendedName>
        <fullName evidence="2">RING-type domain-containing protein</fullName>
    </recommendedName>
</protein>
<keyword evidence="1" id="KW-1133">Transmembrane helix</keyword>
<name>A0A6C0E1G4_9ZZZZ</name>